<reference evidence="1 2" key="1">
    <citation type="submission" date="2014-11" db="EMBL/GenBank/DDBJ databases">
        <authorList>
            <person name="Wibberg Daniel"/>
        </authorList>
    </citation>
    <scope>NUCLEOTIDE SEQUENCE [LARGE SCALE GENOMIC DNA]</scope>
    <source>
        <strain evidence="1">Rhizoctonia solani AG1-IB 7/3/14</strain>
    </source>
</reference>
<dbReference type="EMBL" id="LN679131">
    <property type="protein sequence ID" value="CEL58610.1"/>
    <property type="molecule type" value="Genomic_DNA"/>
</dbReference>
<sequence>MAQLQPEWQQIGNAYTSIAHANAVLSEQVSNSFVASSGWAYRHHCSRKVPRIVNMPVVNNLPQIQAMLAEMEARLTAGTIGLRNEIAGLRNEVAGLGGRIDALTLAVQVK</sequence>
<accession>A0A0B7FLR5</accession>
<organism evidence="1 2">
    <name type="scientific">Thanatephorus cucumeris (strain AG1-IB / isolate 7/3/14)</name>
    <name type="common">Lettuce bottom rot fungus</name>
    <name type="synonym">Rhizoctonia solani</name>
    <dbReference type="NCBI Taxonomy" id="1108050"/>
    <lineage>
        <taxon>Eukaryota</taxon>
        <taxon>Fungi</taxon>
        <taxon>Dikarya</taxon>
        <taxon>Basidiomycota</taxon>
        <taxon>Agaricomycotina</taxon>
        <taxon>Agaricomycetes</taxon>
        <taxon>Cantharellales</taxon>
        <taxon>Ceratobasidiaceae</taxon>
        <taxon>Rhizoctonia</taxon>
        <taxon>Rhizoctonia solani AG-1</taxon>
    </lineage>
</organism>
<proteinExistence type="predicted"/>
<dbReference type="Proteomes" id="UP000059188">
    <property type="component" value="Unassembled WGS sequence"/>
</dbReference>
<evidence type="ECO:0000313" key="1">
    <source>
        <dbReference type="EMBL" id="CEL58610.1"/>
    </source>
</evidence>
<gene>
    <name evidence="1" type="ORF">RSOLAG1IB_08686</name>
</gene>
<protein>
    <submittedName>
        <fullName evidence="1">Uncharacterized protein</fullName>
    </submittedName>
</protein>
<evidence type="ECO:0000313" key="2">
    <source>
        <dbReference type="Proteomes" id="UP000059188"/>
    </source>
</evidence>
<dbReference type="AlphaFoldDB" id="A0A0B7FLR5"/>
<name>A0A0B7FLR5_THACB</name>
<keyword evidence="2" id="KW-1185">Reference proteome</keyword>